<dbReference type="InterPro" id="IPR036300">
    <property type="entry name" value="MIR_dom_sf"/>
</dbReference>
<dbReference type="STRING" id="41447.ENSSDUP00000012600"/>
<protein>
    <submittedName>
        <fullName evidence="1">Stromal cell derived factor 2 like 1</fullName>
    </submittedName>
</protein>
<dbReference type="AlphaFoldDB" id="A0A3B4U3Y2"/>
<sequence length="197" mass="22620">MTWTVGLSTDLPVTVGIVCVFHSSYRLLSTAYTHTHTHTHSMSDRFQQWTAVCNWMENADDANSYWQIRGKPNRPCQRGASIKCGQAIRITHMKDWPNLHTQHFSLTPEVSAFAREREGYDLDVWTVQCDGVHWGARRNRALQTRGHGRLPERDGRTVRPPIRGQREVHGMSSSNQHNWWRAMERRLHSAQPGAAAP</sequence>
<organism evidence="1 2">
    <name type="scientific">Seriola dumerili</name>
    <name type="common">Greater amberjack</name>
    <name type="synonym">Caranx dumerili</name>
    <dbReference type="NCBI Taxonomy" id="41447"/>
    <lineage>
        <taxon>Eukaryota</taxon>
        <taxon>Metazoa</taxon>
        <taxon>Chordata</taxon>
        <taxon>Craniata</taxon>
        <taxon>Vertebrata</taxon>
        <taxon>Euteleostomi</taxon>
        <taxon>Actinopterygii</taxon>
        <taxon>Neopterygii</taxon>
        <taxon>Teleostei</taxon>
        <taxon>Neoteleostei</taxon>
        <taxon>Acanthomorphata</taxon>
        <taxon>Carangaria</taxon>
        <taxon>Carangiformes</taxon>
        <taxon>Carangidae</taxon>
        <taxon>Seriola</taxon>
    </lineage>
</organism>
<reference evidence="1" key="2">
    <citation type="submission" date="2025-09" db="UniProtKB">
        <authorList>
            <consortium name="Ensembl"/>
        </authorList>
    </citation>
    <scope>IDENTIFICATION</scope>
</reference>
<keyword evidence="2" id="KW-1185">Reference proteome</keyword>
<proteinExistence type="predicted"/>
<accession>A0A3B4U3Y2</accession>
<dbReference type="PANTHER" id="PTHR46809:SF1">
    <property type="entry name" value="STROMAL CELL-DERIVED FACTOR 2-LIKE PROTEIN 1"/>
    <property type="match status" value="1"/>
</dbReference>
<name>A0A3B4U3Y2_SERDU</name>
<dbReference type="GeneTree" id="ENSGT00940000160018"/>
<dbReference type="Proteomes" id="UP000261420">
    <property type="component" value="Unplaced"/>
</dbReference>
<dbReference type="Gene3D" id="2.80.10.50">
    <property type="match status" value="1"/>
</dbReference>
<evidence type="ECO:0000313" key="2">
    <source>
        <dbReference type="Proteomes" id="UP000261420"/>
    </source>
</evidence>
<gene>
    <name evidence="1" type="primary">SDF2L1</name>
</gene>
<evidence type="ECO:0000313" key="1">
    <source>
        <dbReference type="Ensembl" id="ENSSDUP00000012600.1"/>
    </source>
</evidence>
<dbReference type="Ensembl" id="ENSSDUT00000012823.1">
    <property type="protein sequence ID" value="ENSSDUP00000012600.1"/>
    <property type="gene ID" value="ENSSDUG00000009179.1"/>
</dbReference>
<reference evidence="1" key="1">
    <citation type="submission" date="2025-08" db="UniProtKB">
        <authorList>
            <consortium name="Ensembl"/>
        </authorList>
    </citation>
    <scope>IDENTIFICATION</scope>
</reference>
<dbReference type="PANTHER" id="PTHR46809">
    <property type="entry name" value="STROMAL CELL-DERIVED FACTOR 2-LIKE PROTEIN"/>
    <property type="match status" value="1"/>
</dbReference>
<dbReference type="SUPFAM" id="SSF82109">
    <property type="entry name" value="MIR domain"/>
    <property type="match status" value="1"/>
</dbReference>